<gene>
    <name evidence="5" type="ORF">IV64_GL000107</name>
</gene>
<dbReference type="AlphaFoldDB" id="A0A0R2M4L4"/>
<reference evidence="5 6" key="1">
    <citation type="journal article" date="2015" name="Genome Announc.">
        <title>Expanding the biotechnology potential of lactobacilli through comparative genomics of 213 strains and associated genera.</title>
        <authorList>
            <person name="Sun Z."/>
            <person name="Harris H.M."/>
            <person name="McCann A."/>
            <person name="Guo C."/>
            <person name="Argimon S."/>
            <person name="Zhang W."/>
            <person name="Yang X."/>
            <person name="Jeffery I.B."/>
            <person name="Cooney J.C."/>
            <person name="Kagawa T.F."/>
            <person name="Liu W."/>
            <person name="Song Y."/>
            <person name="Salvetti E."/>
            <person name="Wrobel A."/>
            <person name="Rasinkangas P."/>
            <person name="Parkhill J."/>
            <person name="Rea M.C."/>
            <person name="O'Sullivan O."/>
            <person name="Ritari J."/>
            <person name="Douillard F.P."/>
            <person name="Paul Ross R."/>
            <person name="Yang R."/>
            <person name="Briner A.E."/>
            <person name="Felis G.E."/>
            <person name="de Vos W.M."/>
            <person name="Barrangou R."/>
            <person name="Klaenhammer T.R."/>
            <person name="Caufield P.W."/>
            <person name="Cui Y."/>
            <person name="Zhang H."/>
            <person name="O'Toole P.W."/>
        </authorList>
    </citation>
    <scope>NUCLEOTIDE SEQUENCE [LARGE SCALE GENOMIC DNA]</scope>
    <source>
        <strain evidence="5 6">LMG 26013</strain>
    </source>
</reference>
<dbReference type="PANTHER" id="PTHR43678:SF1">
    <property type="entry name" value="BETA-N-ACETYLHEXOSAMINIDASE"/>
    <property type="match status" value="1"/>
</dbReference>
<feature type="domain" description="Glycoside hydrolase family 20 catalytic" evidence="4">
    <location>
        <begin position="12"/>
        <end position="322"/>
    </location>
</feature>
<dbReference type="Gene3D" id="3.20.20.80">
    <property type="entry name" value="Glycosidases"/>
    <property type="match status" value="1"/>
</dbReference>
<evidence type="ECO:0000259" key="4">
    <source>
        <dbReference type="Pfam" id="PF00728"/>
    </source>
</evidence>
<sequence>MTQSAQATKKSKGLILDNARQYYSVKTIQGFIRRVHAGGGTFIQLHLTDDHRYGVESKTLNQTTKNARHKGSVYYNRKTKLAFLSKKQLRSLIVYGHKRHVEVIPEIDTPGHAKALVKLLKTSSATNKKLAKKVTTGNELNLRSAKTAPFVKKLLGEYVGLLYRGQHMAIGGDEYSASTATHQPNTVKYTNTLNRYLNKKHLKTTMWNDGLMRADLKKIDHNILITYWSYDGENDDPKQVKLHRKIRPTLPQLNKAGFQTINANFWYLYIITKPATFKKSNVNYWKNDLKKNWNVQVWDKTNHKDLAKSSKNIGSAISIWGDGEKTYSQSQVVSKTAPFLTAYFKQ</sequence>
<evidence type="ECO:0000256" key="1">
    <source>
        <dbReference type="ARBA" id="ARBA00006285"/>
    </source>
</evidence>
<dbReference type="Pfam" id="PF00728">
    <property type="entry name" value="Glyco_hydro_20"/>
    <property type="match status" value="1"/>
</dbReference>
<protein>
    <submittedName>
        <fullName evidence="5">N-acetyl-beta-hexosaminidase</fullName>
    </submittedName>
</protein>
<comment type="caution">
    <text evidence="5">The sequence shown here is derived from an EMBL/GenBank/DDBJ whole genome shotgun (WGS) entry which is preliminary data.</text>
</comment>
<dbReference type="InterPro" id="IPR015883">
    <property type="entry name" value="Glyco_hydro_20_cat"/>
</dbReference>
<dbReference type="GO" id="GO:0004563">
    <property type="term" value="F:beta-N-acetylhexosaminidase activity"/>
    <property type="evidence" value="ECO:0007669"/>
    <property type="project" value="InterPro"/>
</dbReference>
<dbReference type="SUPFAM" id="SSF51445">
    <property type="entry name" value="(Trans)glycosidases"/>
    <property type="match status" value="1"/>
</dbReference>
<dbReference type="GO" id="GO:0005975">
    <property type="term" value="P:carbohydrate metabolic process"/>
    <property type="evidence" value="ECO:0007669"/>
    <property type="project" value="InterPro"/>
</dbReference>
<name>A0A0R2M4L4_9LACO</name>
<dbReference type="EMBL" id="JQCL01000074">
    <property type="protein sequence ID" value="KRO08984.1"/>
    <property type="molecule type" value="Genomic_DNA"/>
</dbReference>
<comment type="similarity">
    <text evidence="1">Belongs to the glycosyl hydrolase 20 family.</text>
</comment>
<dbReference type="PANTHER" id="PTHR43678">
    <property type="entry name" value="PUTATIVE (AFU_ORTHOLOGUE AFUA_2G00640)-RELATED"/>
    <property type="match status" value="1"/>
</dbReference>
<evidence type="ECO:0000313" key="5">
    <source>
        <dbReference type="EMBL" id="KRO08984.1"/>
    </source>
</evidence>
<dbReference type="Proteomes" id="UP000051783">
    <property type="component" value="Unassembled WGS sequence"/>
</dbReference>
<accession>A0A0R2M4L4</accession>
<dbReference type="STRING" id="942150.IV64_GL000107"/>
<proteinExistence type="inferred from homology"/>
<evidence type="ECO:0000313" key="6">
    <source>
        <dbReference type="Proteomes" id="UP000051783"/>
    </source>
</evidence>
<keyword evidence="2" id="KW-0378">Hydrolase</keyword>
<keyword evidence="6" id="KW-1185">Reference proteome</keyword>
<dbReference type="InterPro" id="IPR025705">
    <property type="entry name" value="Beta_hexosaminidase_sua/sub"/>
</dbReference>
<feature type="active site" description="Proton donor" evidence="3">
    <location>
        <position position="174"/>
    </location>
</feature>
<evidence type="ECO:0000256" key="3">
    <source>
        <dbReference type="PIRSR" id="PIRSR625705-1"/>
    </source>
</evidence>
<organism evidence="5 6">
    <name type="scientific">Lactiplantibacillus xiangfangensis</name>
    <dbReference type="NCBI Taxonomy" id="942150"/>
    <lineage>
        <taxon>Bacteria</taxon>
        <taxon>Bacillati</taxon>
        <taxon>Bacillota</taxon>
        <taxon>Bacilli</taxon>
        <taxon>Lactobacillales</taxon>
        <taxon>Lactobacillaceae</taxon>
        <taxon>Lactiplantibacillus</taxon>
    </lineage>
</organism>
<dbReference type="PATRIC" id="fig|942150.3.peg.113"/>
<dbReference type="PRINTS" id="PR00738">
    <property type="entry name" value="GLHYDRLASE20"/>
</dbReference>
<dbReference type="InterPro" id="IPR017853">
    <property type="entry name" value="GH"/>
</dbReference>
<evidence type="ECO:0000256" key="2">
    <source>
        <dbReference type="ARBA" id="ARBA00022801"/>
    </source>
</evidence>
<dbReference type="InterPro" id="IPR052764">
    <property type="entry name" value="GH20_Enzymes"/>
</dbReference>